<feature type="transmembrane region" description="Helical" evidence="4">
    <location>
        <begin position="105"/>
        <end position="128"/>
    </location>
</feature>
<gene>
    <name evidence="6" type="ORF">QO018_004466</name>
</gene>
<dbReference type="SUPFAM" id="SSF103473">
    <property type="entry name" value="MFS general substrate transporter"/>
    <property type="match status" value="1"/>
</dbReference>
<dbReference type="InterPro" id="IPR011701">
    <property type="entry name" value="MFS"/>
</dbReference>
<evidence type="ECO:0000256" key="4">
    <source>
        <dbReference type="SAM" id="Phobius"/>
    </source>
</evidence>
<evidence type="ECO:0000313" key="6">
    <source>
        <dbReference type="EMBL" id="MDQ0535582.1"/>
    </source>
</evidence>
<evidence type="ECO:0000256" key="1">
    <source>
        <dbReference type="ARBA" id="ARBA00022692"/>
    </source>
</evidence>
<dbReference type="PANTHER" id="PTHR23527">
    <property type="entry name" value="BLL3282 PROTEIN"/>
    <property type="match status" value="1"/>
</dbReference>
<dbReference type="InterPro" id="IPR036259">
    <property type="entry name" value="MFS_trans_sf"/>
</dbReference>
<keyword evidence="1 4" id="KW-0812">Transmembrane</keyword>
<feature type="transmembrane region" description="Helical" evidence="4">
    <location>
        <begin position="20"/>
        <end position="40"/>
    </location>
</feature>
<feature type="transmembrane region" description="Helical" evidence="4">
    <location>
        <begin position="171"/>
        <end position="188"/>
    </location>
</feature>
<keyword evidence="3 4" id="KW-0472">Membrane</keyword>
<feature type="transmembrane region" description="Helical" evidence="4">
    <location>
        <begin position="346"/>
        <end position="370"/>
    </location>
</feature>
<dbReference type="InterPro" id="IPR020846">
    <property type="entry name" value="MFS_dom"/>
</dbReference>
<keyword evidence="7" id="KW-1185">Reference proteome</keyword>
<comment type="caution">
    <text evidence="6">The sequence shown here is derived from an EMBL/GenBank/DDBJ whole genome shotgun (WGS) entry which is preliminary data.</text>
</comment>
<dbReference type="EMBL" id="JAUSVU010000019">
    <property type="protein sequence ID" value="MDQ0535582.1"/>
    <property type="molecule type" value="Genomic_DNA"/>
</dbReference>
<accession>A0ABU0MQ25</accession>
<reference evidence="6 7" key="1">
    <citation type="submission" date="2023-07" db="EMBL/GenBank/DDBJ databases">
        <title>Genomic Encyclopedia of Type Strains, Phase IV (KMG-IV): sequencing the most valuable type-strain genomes for metagenomic binning, comparative biology and taxonomic classification.</title>
        <authorList>
            <person name="Goeker M."/>
        </authorList>
    </citation>
    <scope>NUCLEOTIDE SEQUENCE [LARGE SCALE GENOMIC DNA]</scope>
    <source>
        <strain evidence="6 7">DSM 19922</strain>
    </source>
</reference>
<feature type="transmembrane region" description="Helical" evidence="4">
    <location>
        <begin position="311"/>
        <end position="334"/>
    </location>
</feature>
<dbReference type="Gene3D" id="1.20.1250.20">
    <property type="entry name" value="MFS general substrate transporter like domains"/>
    <property type="match status" value="2"/>
</dbReference>
<feature type="transmembrane region" description="Helical" evidence="4">
    <location>
        <begin position="284"/>
        <end position="305"/>
    </location>
</feature>
<feature type="domain" description="Major facilitator superfamily (MFS) profile" evidence="5">
    <location>
        <begin position="1"/>
        <end position="397"/>
    </location>
</feature>
<dbReference type="InterPro" id="IPR052952">
    <property type="entry name" value="MFS-Transporter"/>
</dbReference>
<name>A0ABU0MQ25_9PROT</name>
<organism evidence="6 7">
    <name type="scientific">Azospirillum picis</name>
    <dbReference type="NCBI Taxonomy" id="488438"/>
    <lineage>
        <taxon>Bacteria</taxon>
        <taxon>Pseudomonadati</taxon>
        <taxon>Pseudomonadota</taxon>
        <taxon>Alphaproteobacteria</taxon>
        <taxon>Rhodospirillales</taxon>
        <taxon>Azospirillaceae</taxon>
        <taxon>Azospirillum</taxon>
    </lineage>
</organism>
<evidence type="ECO:0000256" key="3">
    <source>
        <dbReference type="ARBA" id="ARBA00023136"/>
    </source>
</evidence>
<dbReference type="PROSITE" id="PS50850">
    <property type="entry name" value="MFS"/>
    <property type="match status" value="1"/>
</dbReference>
<feature type="transmembrane region" description="Helical" evidence="4">
    <location>
        <begin position="376"/>
        <end position="394"/>
    </location>
</feature>
<dbReference type="Pfam" id="PF07690">
    <property type="entry name" value="MFS_1"/>
    <property type="match status" value="1"/>
</dbReference>
<feature type="transmembrane region" description="Helical" evidence="4">
    <location>
        <begin position="81"/>
        <end position="99"/>
    </location>
</feature>
<proteinExistence type="predicted"/>
<evidence type="ECO:0000259" key="5">
    <source>
        <dbReference type="PROSITE" id="PS50850"/>
    </source>
</evidence>
<evidence type="ECO:0000313" key="7">
    <source>
        <dbReference type="Proteomes" id="UP001244552"/>
    </source>
</evidence>
<dbReference type="PANTHER" id="PTHR23527:SF1">
    <property type="entry name" value="BLL3282 PROTEIN"/>
    <property type="match status" value="1"/>
</dbReference>
<keyword evidence="2 4" id="KW-1133">Transmembrane helix</keyword>
<dbReference type="Proteomes" id="UP001244552">
    <property type="component" value="Unassembled WGS sequence"/>
</dbReference>
<feature type="transmembrane region" description="Helical" evidence="4">
    <location>
        <begin position="251"/>
        <end position="272"/>
    </location>
</feature>
<feature type="transmembrane region" description="Helical" evidence="4">
    <location>
        <begin position="222"/>
        <end position="245"/>
    </location>
</feature>
<feature type="transmembrane region" description="Helical" evidence="4">
    <location>
        <begin position="52"/>
        <end position="74"/>
    </location>
</feature>
<protein>
    <submittedName>
        <fullName evidence="6">MFS family permease</fullName>
    </submittedName>
</protein>
<dbReference type="RefSeq" id="WP_246513471.1">
    <property type="nucleotide sequence ID" value="NZ_JAGINO010000021.1"/>
</dbReference>
<evidence type="ECO:0000256" key="2">
    <source>
        <dbReference type="ARBA" id="ARBA00022989"/>
    </source>
</evidence>
<sequence>MVAEAMPGPLATLPPLRPALAGMTLLQALVALGLFAPGVLAPRLGIDAAGLGLFTTAGFAVGMAASLAGGVLAGRLGAFRVASFCALAVAVSMLCALAGNGPAALLAAGIVIGLACGPETPASAAILGRLASAAQRPMVFSIRQTGNQLGAMAGSLALPVLATALDPRAGYAAIAVLALAGALLFDRMRPVYDPLTRSAGPRFGLLAACRLLRGDRTLRRMALAAFPYSASQLTLNGFFVVFAVAELGLEHVAAGLALAAGQAGGLVGRLGWGMVATRWMAPRLLVGLLGLGMAAASTLLALAGATLPLPALGLVTFLFGLTASGWNGVFLAEVARLAPAGRIGEATGAVMVGGFAGLIAGPILLVAIAAVSTLSVGYLVVGLLAALAGLSFLADRS</sequence>